<evidence type="ECO:0000313" key="3">
    <source>
        <dbReference type="Proteomes" id="UP000272051"/>
    </source>
</evidence>
<keyword evidence="1" id="KW-1133">Transmembrane helix</keyword>
<keyword evidence="1" id="KW-0812">Transmembrane</keyword>
<reference evidence="2 3" key="1">
    <citation type="submission" date="2018-06" db="EMBL/GenBank/DDBJ databases">
        <title>Extensive metabolic versatility and redundancy in microbially diverse, dynamic hydrothermal sediments.</title>
        <authorList>
            <person name="Dombrowski N."/>
            <person name="Teske A."/>
            <person name="Baker B.J."/>
        </authorList>
    </citation>
    <scope>NUCLEOTIDE SEQUENCE [LARGE SCALE GENOMIC DNA]</scope>
    <source>
        <strain evidence="2">B34_G17</strain>
    </source>
</reference>
<comment type="caution">
    <text evidence="2">The sequence shown here is derived from an EMBL/GenBank/DDBJ whole genome shotgun (WGS) entry which is preliminary data.</text>
</comment>
<dbReference type="AlphaFoldDB" id="A0A497EWR3"/>
<feature type="transmembrane region" description="Helical" evidence="1">
    <location>
        <begin position="90"/>
        <end position="113"/>
    </location>
</feature>
<evidence type="ECO:0000256" key="1">
    <source>
        <dbReference type="SAM" id="Phobius"/>
    </source>
</evidence>
<keyword evidence="1" id="KW-0472">Membrane</keyword>
<name>A0A497EWR3_9CREN</name>
<proteinExistence type="predicted"/>
<sequence>LMALEVPYLKKLLPGLLSTVAVVNVLDGYTSYLLATLGKGFEANILFSDFVMAHSLEYFVVKVLASLLIIVAAMFIAFRVNFKKWQVQVIVLEAVVAIITLAYCVVNNVLILLA</sequence>
<accession>A0A497EWR3</accession>
<evidence type="ECO:0000313" key="2">
    <source>
        <dbReference type="EMBL" id="RLE51421.1"/>
    </source>
</evidence>
<gene>
    <name evidence="2" type="ORF">DRJ33_05955</name>
</gene>
<protein>
    <submittedName>
        <fullName evidence="2">Uncharacterized protein</fullName>
    </submittedName>
</protein>
<organism evidence="2 3">
    <name type="scientific">Thermoproteota archaeon</name>
    <dbReference type="NCBI Taxonomy" id="2056631"/>
    <lineage>
        <taxon>Archaea</taxon>
        <taxon>Thermoproteota</taxon>
    </lineage>
</organism>
<dbReference type="EMBL" id="QMQX01000110">
    <property type="protein sequence ID" value="RLE51421.1"/>
    <property type="molecule type" value="Genomic_DNA"/>
</dbReference>
<dbReference type="Proteomes" id="UP000272051">
    <property type="component" value="Unassembled WGS sequence"/>
</dbReference>
<feature type="transmembrane region" description="Helical" evidence="1">
    <location>
        <begin position="55"/>
        <end position="78"/>
    </location>
</feature>
<feature type="transmembrane region" description="Helical" evidence="1">
    <location>
        <begin position="12"/>
        <end position="35"/>
    </location>
</feature>
<feature type="non-terminal residue" evidence="2">
    <location>
        <position position="1"/>
    </location>
</feature>